<gene>
    <name evidence="1" type="ORF">LVIROSA_LOCUS35316</name>
</gene>
<name>A0AAU9PHR9_9ASTR</name>
<comment type="caution">
    <text evidence="1">The sequence shown here is derived from an EMBL/GenBank/DDBJ whole genome shotgun (WGS) entry which is preliminary data.</text>
</comment>
<dbReference type="AlphaFoldDB" id="A0AAU9PHR9"/>
<dbReference type="Proteomes" id="UP001157418">
    <property type="component" value="Unassembled WGS sequence"/>
</dbReference>
<proteinExistence type="predicted"/>
<evidence type="ECO:0000313" key="2">
    <source>
        <dbReference type="Proteomes" id="UP001157418"/>
    </source>
</evidence>
<accession>A0AAU9PHR9</accession>
<reference evidence="1 2" key="1">
    <citation type="submission" date="2022-01" db="EMBL/GenBank/DDBJ databases">
        <authorList>
            <person name="Xiong W."/>
            <person name="Schranz E."/>
        </authorList>
    </citation>
    <scope>NUCLEOTIDE SEQUENCE [LARGE SCALE GENOMIC DNA]</scope>
</reference>
<dbReference type="EMBL" id="CAKMRJ010005634">
    <property type="protein sequence ID" value="CAH1449861.1"/>
    <property type="molecule type" value="Genomic_DNA"/>
</dbReference>
<keyword evidence="2" id="KW-1185">Reference proteome</keyword>
<evidence type="ECO:0000313" key="1">
    <source>
        <dbReference type="EMBL" id="CAH1449861.1"/>
    </source>
</evidence>
<organism evidence="1 2">
    <name type="scientific">Lactuca virosa</name>
    <dbReference type="NCBI Taxonomy" id="75947"/>
    <lineage>
        <taxon>Eukaryota</taxon>
        <taxon>Viridiplantae</taxon>
        <taxon>Streptophyta</taxon>
        <taxon>Embryophyta</taxon>
        <taxon>Tracheophyta</taxon>
        <taxon>Spermatophyta</taxon>
        <taxon>Magnoliopsida</taxon>
        <taxon>eudicotyledons</taxon>
        <taxon>Gunneridae</taxon>
        <taxon>Pentapetalae</taxon>
        <taxon>asterids</taxon>
        <taxon>campanulids</taxon>
        <taxon>Asterales</taxon>
        <taxon>Asteraceae</taxon>
        <taxon>Cichorioideae</taxon>
        <taxon>Cichorieae</taxon>
        <taxon>Lactucinae</taxon>
        <taxon>Lactuca</taxon>
    </lineage>
</organism>
<sequence length="149" mass="17761">MLESRKHLFPVWTLKRILSEAVDMPSQYWLEPDVSFNLQNTQDWQLDLPISPKAFRFHSLMKIVNVPTTDSGAYQLRFSFYLKHMKLEYETWSANKITDVKVNGPHETDSFPNAKFKVARGKVKLFNEEPIVYNSEYEELYEHEMKRRN</sequence>
<protein>
    <submittedName>
        <fullName evidence="1">Uncharacterized protein</fullName>
    </submittedName>
</protein>